<dbReference type="EC" id="3.1.1.-" evidence="10"/>
<dbReference type="InterPro" id="IPR029058">
    <property type="entry name" value="AB_hydrolase_fold"/>
</dbReference>
<feature type="signal peptide" evidence="10">
    <location>
        <begin position="1"/>
        <end position="20"/>
    </location>
</feature>
<evidence type="ECO:0000256" key="3">
    <source>
        <dbReference type="ARBA" id="ARBA00022651"/>
    </source>
</evidence>
<dbReference type="AlphaFoldDB" id="J3NGI8"/>
<dbReference type="RefSeq" id="XP_009216387.1">
    <property type="nucleotide sequence ID" value="XM_009218123.1"/>
</dbReference>
<dbReference type="GeneID" id="20340836"/>
<dbReference type="GO" id="GO:0045493">
    <property type="term" value="P:xylan catabolic process"/>
    <property type="evidence" value="ECO:0007669"/>
    <property type="project" value="UniProtKB-KW"/>
</dbReference>
<evidence type="ECO:0000256" key="2">
    <source>
        <dbReference type="ARBA" id="ARBA00022487"/>
    </source>
</evidence>
<name>J3NGI8_GAET3</name>
<reference evidence="11" key="3">
    <citation type="submission" date="2010-09" db="EMBL/GenBank/DDBJ databases">
        <title>Annotation of Gaeumannomyces graminis var. tritici R3-111a-1.</title>
        <authorList>
            <consortium name="The Broad Institute Genome Sequencing Platform"/>
            <person name="Ma L.-J."/>
            <person name="Dead R."/>
            <person name="Young S.K."/>
            <person name="Zeng Q."/>
            <person name="Gargeya S."/>
            <person name="Fitzgerald M."/>
            <person name="Haas B."/>
            <person name="Abouelleil A."/>
            <person name="Alvarado L."/>
            <person name="Arachchi H.M."/>
            <person name="Berlin A."/>
            <person name="Brown A."/>
            <person name="Chapman S.B."/>
            <person name="Chen Z."/>
            <person name="Dunbar C."/>
            <person name="Freedman E."/>
            <person name="Gearin G."/>
            <person name="Gellesch M."/>
            <person name="Goldberg J."/>
            <person name="Griggs A."/>
            <person name="Gujja S."/>
            <person name="Heiman D."/>
            <person name="Howarth C."/>
            <person name="Larson L."/>
            <person name="Lui A."/>
            <person name="MacDonald P.J.P."/>
            <person name="Mehta T."/>
            <person name="Montmayeur A."/>
            <person name="Murphy C."/>
            <person name="Neiman D."/>
            <person name="Pearson M."/>
            <person name="Priest M."/>
            <person name="Roberts A."/>
            <person name="Saif S."/>
            <person name="Shea T."/>
            <person name="Shenoy N."/>
            <person name="Sisk P."/>
            <person name="Stolte C."/>
            <person name="Sykes S."/>
            <person name="Yandava C."/>
            <person name="Wortman J."/>
            <person name="Nusbaum C."/>
            <person name="Birren B."/>
        </authorList>
    </citation>
    <scope>NUCLEOTIDE SEQUENCE</scope>
    <source>
        <strain evidence="11">R3-111a-1</strain>
    </source>
</reference>
<dbReference type="InterPro" id="IPR011118">
    <property type="entry name" value="Tannase/feruloyl_esterase"/>
</dbReference>
<keyword evidence="3" id="KW-0624">Polysaccharide degradation</keyword>
<reference evidence="12" key="4">
    <citation type="journal article" date="2015" name="G3 (Bethesda)">
        <title>Genome sequences of three phytopathogenic species of the Magnaporthaceae family of fungi.</title>
        <authorList>
            <person name="Okagaki L.H."/>
            <person name="Nunes C.C."/>
            <person name="Sailsbery J."/>
            <person name="Clay B."/>
            <person name="Brown D."/>
            <person name="John T."/>
            <person name="Oh Y."/>
            <person name="Young N."/>
            <person name="Fitzgerald M."/>
            <person name="Haas B.J."/>
            <person name="Zeng Q."/>
            <person name="Young S."/>
            <person name="Adiconis X."/>
            <person name="Fan L."/>
            <person name="Levin J.Z."/>
            <person name="Mitchell T.K."/>
            <person name="Okubara P.A."/>
            <person name="Farman M.L."/>
            <person name="Kohn L.M."/>
            <person name="Birren B."/>
            <person name="Ma L.-J."/>
            <person name="Dean R.A."/>
        </authorList>
    </citation>
    <scope>NUCLEOTIDE SEQUENCE</scope>
    <source>
        <strain evidence="12">R3-111a-1</strain>
    </source>
</reference>
<keyword evidence="6 10" id="KW-0378">Hydrolase</keyword>
<evidence type="ECO:0000256" key="9">
    <source>
        <dbReference type="ARBA" id="ARBA00034075"/>
    </source>
</evidence>
<accession>J3NGI8</accession>
<sequence>MLFPRALALLPATALVLVEAECHSRCEAFGDTLSIPNVSFVSSAHYTNGGNITLDGVVQSCAWGGGVGVRWTEATGDLCRVVVNVTTSPTSEVLVEAWLPDTWTGRFLATGTGGLGGCVDYYALQNGVSSGFATLGTNAGHNGSAGFDFFLNQPETINDFGHRAIHVEAEVGKELLAQYYGSAPRYSYYAGCSTGGRQGFMNALMYPSDFDGVVTGAAAVSWLNIVASKAVLAQRLGWPDLSDARYVPPSSWRAIEAAMVKHLDPLDGVTDGVIDNPHAQSFNFSLLRCGPDSLLDQNTCLTGAQAAAVAHVYEPVVSPASGLEVLPGFDLGANTNVFSANQSPRPGAAGLAYRVLDDYWRGAVYNTSAWDSRDFNLTQMDFAAHVNPGRINFGGGPYEGSHDLSAYKARGGKLLAYHGRMDETVTSAIATRTFDGVADATGSSAEEMLDFYRLFAIPGHSHCTGGTGAWAMGQPTAKQSYLSFAGTGRFADAEHSILMAMVRWVEDGVAPAWLVGTKFAGNDLVNGQVLAQRKHCPWPALSRWDGIGDSNKAESWRCETPDQ</sequence>
<dbReference type="VEuPathDB" id="FungiDB:GGTG_00378"/>
<evidence type="ECO:0000256" key="5">
    <source>
        <dbReference type="ARBA" id="ARBA00022729"/>
    </source>
</evidence>
<keyword evidence="8" id="KW-1015">Disulfide bond</keyword>
<reference evidence="13" key="1">
    <citation type="submission" date="2010-07" db="EMBL/GenBank/DDBJ databases">
        <title>The genome sequence of Gaeumannomyces graminis var. tritici strain R3-111a-1.</title>
        <authorList>
            <consortium name="The Broad Institute Genome Sequencing Platform"/>
            <person name="Ma L.-J."/>
            <person name="Dead R."/>
            <person name="Young S."/>
            <person name="Zeng Q."/>
            <person name="Koehrsen M."/>
            <person name="Alvarado L."/>
            <person name="Berlin A."/>
            <person name="Chapman S.B."/>
            <person name="Chen Z."/>
            <person name="Freedman E."/>
            <person name="Gellesch M."/>
            <person name="Goldberg J."/>
            <person name="Griggs A."/>
            <person name="Gujja S."/>
            <person name="Heilman E.R."/>
            <person name="Heiman D."/>
            <person name="Hepburn T."/>
            <person name="Howarth C."/>
            <person name="Jen D."/>
            <person name="Larson L."/>
            <person name="Mehta T."/>
            <person name="Neiman D."/>
            <person name="Pearson M."/>
            <person name="Roberts A."/>
            <person name="Saif S."/>
            <person name="Shea T."/>
            <person name="Shenoy N."/>
            <person name="Sisk P."/>
            <person name="Stolte C."/>
            <person name="Sykes S."/>
            <person name="Walk T."/>
            <person name="White J."/>
            <person name="Yandava C."/>
            <person name="Haas B."/>
            <person name="Nusbaum C."/>
            <person name="Birren B."/>
        </authorList>
    </citation>
    <scope>NUCLEOTIDE SEQUENCE [LARGE SCALE GENOMIC DNA]</scope>
    <source>
        <strain evidence="13">R3-111a-1</strain>
    </source>
</reference>
<dbReference type="PANTHER" id="PTHR33938">
    <property type="entry name" value="FERULOYL ESTERASE B-RELATED"/>
    <property type="match status" value="1"/>
</dbReference>
<evidence type="ECO:0000256" key="1">
    <source>
        <dbReference type="ARBA" id="ARBA00006249"/>
    </source>
</evidence>
<dbReference type="HOGENOM" id="CLU_014819_1_0_1"/>
<keyword evidence="4" id="KW-0479">Metal-binding</keyword>
<comment type="catalytic activity">
    <reaction evidence="9">
        <text>feruloyl-polysaccharide + H2O = ferulate + polysaccharide.</text>
        <dbReference type="EC" id="3.1.1.73"/>
    </reaction>
</comment>
<proteinExistence type="inferred from homology"/>
<evidence type="ECO:0000313" key="11">
    <source>
        <dbReference type="EMBL" id="EJT80378.1"/>
    </source>
</evidence>
<comment type="similarity">
    <text evidence="1 10">Belongs to the tannase family.</text>
</comment>
<reference evidence="12" key="5">
    <citation type="submission" date="2018-04" db="UniProtKB">
        <authorList>
            <consortium name="EnsemblFungi"/>
        </authorList>
    </citation>
    <scope>IDENTIFICATION</scope>
    <source>
        <strain evidence="12">R3-111a-1</strain>
    </source>
</reference>
<organism evidence="11">
    <name type="scientific">Gaeumannomyces tritici (strain R3-111a-1)</name>
    <name type="common">Wheat and barley take-all root rot fungus</name>
    <name type="synonym">Gaeumannomyces graminis var. tritici</name>
    <dbReference type="NCBI Taxonomy" id="644352"/>
    <lineage>
        <taxon>Eukaryota</taxon>
        <taxon>Fungi</taxon>
        <taxon>Dikarya</taxon>
        <taxon>Ascomycota</taxon>
        <taxon>Pezizomycotina</taxon>
        <taxon>Sordariomycetes</taxon>
        <taxon>Sordariomycetidae</taxon>
        <taxon>Magnaporthales</taxon>
        <taxon>Magnaporthaceae</taxon>
        <taxon>Gaeumannomyces</taxon>
    </lineage>
</organism>
<dbReference type="EnsemblFungi" id="EJT80378">
    <property type="protein sequence ID" value="EJT80378"/>
    <property type="gene ID" value="GGTG_00378"/>
</dbReference>
<keyword evidence="2" id="KW-0719">Serine esterase</keyword>
<dbReference type="PANTHER" id="PTHR33938:SF15">
    <property type="entry name" value="FERULOYL ESTERASE B-RELATED"/>
    <property type="match status" value="1"/>
</dbReference>
<feature type="chain" id="PRO_5015019853" description="Carboxylic ester hydrolase" evidence="10">
    <location>
        <begin position="21"/>
        <end position="563"/>
    </location>
</feature>
<protein>
    <recommendedName>
        <fullName evidence="10">Carboxylic ester hydrolase</fullName>
        <ecNumber evidence="10">3.1.1.-</ecNumber>
    </recommendedName>
</protein>
<keyword evidence="3" id="KW-0119">Carbohydrate metabolism</keyword>
<dbReference type="Pfam" id="PF07519">
    <property type="entry name" value="Tannase"/>
    <property type="match status" value="1"/>
</dbReference>
<evidence type="ECO:0000313" key="13">
    <source>
        <dbReference type="Proteomes" id="UP000006039"/>
    </source>
</evidence>
<evidence type="ECO:0000256" key="6">
    <source>
        <dbReference type="ARBA" id="ARBA00022801"/>
    </source>
</evidence>
<evidence type="ECO:0000313" key="12">
    <source>
        <dbReference type="EnsemblFungi" id="EJT80378"/>
    </source>
</evidence>
<dbReference type="OrthoDB" id="3039123at2759"/>
<reference evidence="11" key="2">
    <citation type="submission" date="2010-07" db="EMBL/GenBank/DDBJ databases">
        <authorList>
            <consortium name="The Broad Institute Genome Sequencing Platform"/>
            <consortium name="Broad Institute Genome Sequencing Center for Infectious Disease"/>
            <person name="Ma L.-J."/>
            <person name="Dead R."/>
            <person name="Young S."/>
            <person name="Zeng Q."/>
            <person name="Koehrsen M."/>
            <person name="Alvarado L."/>
            <person name="Berlin A."/>
            <person name="Chapman S.B."/>
            <person name="Chen Z."/>
            <person name="Freedman E."/>
            <person name="Gellesch M."/>
            <person name="Goldberg J."/>
            <person name="Griggs A."/>
            <person name="Gujja S."/>
            <person name="Heilman E.R."/>
            <person name="Heiman D."/>
            <person name="Hepburn T."/>
            <person name="Howarth C."/>
            <person name="Jen D."/>
            <person name="Larson L."/>
            <person name="Mehta T."/>
            <person name="Neiman D."/>
            <person name="Pearson M."/>
            <person name="Roberts A."/>
            <person name="Saif S."/>
            <person name="Shea T."/>
            <person name="Shenoy N."/>
            <person name="Sisk P."/>
            <person name="Stolte C."/>
            <person name="Sykes S."/>
            <person name="Walk T."/>
            <person name="White J."/>
            <person name="Yandava C."/>
            <person name="Haas B."/>
            <person name="Nusbaum C."/>
            <person name="Birren B."/>
        </authorList>
    </citation>
    <scope>NUCLEOTIDE SEQUENCE</scope>
    <source>
        <strain evidence="11">R3-111a-1</strain>
    </source>
</reference>
<dbReference type="Proteomes" id="UP000006039">
    <property type="component" value="Unassembled WGS sequence"/>
</dbReference>
<dbReference type="GO" id="GO:0046872">
    <property type="term" value="F:metal ion binding"/>
    <property type="evidence" value="ECO:0007669"/>
    <property type="project" value="UniProtKB-KW"/>
</dbReference>
<dbReference type="EMBL" id="GL385395">
    <property type="protein sequence ID" value="EJT80378.1"/>
    <property type="molecule type" value="Genomic_DNA"/>
</dbReference>
<keyword evidence="5 10" id="KW-0732">Signal</keyword>
<gene>
    <name evidence="12" type="primary">20340836</name>
    <name evidence="11" type="ORF">GGTG_00378</name>
</gene>
<keyword evidence="3" id="KW-0858">Xylan degradation</keyword>
<evidence type="ECO:0000256" key="7">
    <source>
        <dbReference type="ARBA" id="ARBA00022837"/>
    </source>
</evidence>
<evidence type="ECO:0000256" key="8">
    <source>
        <dbReference type="ARBA" id="ARBA00023157"/>
    </source>
</evidence>
<evidence type="ECO:0000256" key="4">
    <source>
        <dbReference type="ARBA" id="ARBA00022723"/>
    </source>
</evidence>
<keyword evidence="13" id="KW-1185">Reference proteome</keyword>
<dbReference type="eggNOG" id="ENOG502QV0G">
    <property type="taxonomic scope" value="Eukaryota"/>
</dbReference>
<keyword evidence="7" id="KW-0106">Calcium</keyword>
<dbReference type="GO" id="GO:0030600">
    <property type="term" value="F:feruloyl esterase activity"/>
    <property type="evidence" value="ECO:0007669"/>
    <property type="project" value="UniProtKB-EC"/>
</dbReference>
<dbReference type="SUPFAM" id="SSF53474">
    <property type="entry name" value="alpha/beta-Hydrolases"/>
    <property type="match status" value="1"/>
</dbReference>
<evidence type="ECO:0000256" key="10">
    <source>
        <dbReference type="RuleBase" id="RU361238"/>
    </source>
</evidence>